<dbReference type="GO" id="GO:0030150">
    <property type="term" value="P:protein import into mitochondrial matrix"/>
    <property type="evidence" value="ECO:0007669"/>
    <property type="project" value="InterPro"/>
</dbReference>
<dbReference type="GO" id="GO:0005744">
    <property type="term" value="C:TIM23 mitochondrial import inner membrane translocase complex"/>
    <property type="evidence" value="ECO:0007669"/>
    <property type="project" value="InterPro"/>
</dbReference>
<evidence type="ECO:0000256" key="4">
    <source>
        <dbReference type="ARBA" id="ARBA00022792"/>
    </source>
</evidence>
<dbReference type="STRING" id="35525.A0A164GQJ6"/>
<evidence type="ECO:0000313" key="11">
    <source>
        <dbReference type="Proteomes" id="UP000076858"/>
    </source>
</evidence>
<dbReference type="PANTHER" id="PTHR12388:SF0">
    <property type="entry name" value="MITOCHONDRIAL IMPORT INNER MEMBRANE TRANSLOCASE SUBUNIT TIM16"/>
    <property type="match status" value="1"/>
</dbReference>
<keyword evidence="7" id="KW-0496">Mitochondrion</keyword>
<evidence type="ECO:0000256" key="3">
    <source>
        <dbReference type="ARBA" id="ARBA00022448"/>
    </source>
</evidence>
<dbReference type="Gene3D" id="1.10.287.110">
    <property type="entry name" value="DnaJ domain"/>
    <property type="match status" value="1"/>
</dbReference>
<evidence type="ECO:0000256" key="9">
    <source>
        <dbReference type="SAM" id="MobiDB-lite"/>
    </source>
</evidence>
<comment type="subcellular location">
    <subcellularLocation>
        <location evidence="1">Mitochondrion inner membrane</location>
        <topology evidence="1">Peripheral membrane protein</topology>
        <orientation evidence="1">Matrix side</orientation>
    </subcellularLocation>
</comment>
<keyword evidence="5" id="KW-0653">Protein transport</keyword>
<keyword evidence="4" id="KW-0999">Mitochondrion inner membrane</keyword>
<dbReference type="PANTHER" id="PTHR12388">
    <property type="entry name" value="MITOCHONDRIA ASSOCIATED GRANULOCYTE MACROPHAGE CSF SIGNALING MOLECULE"/>
    <property type="match status" value="1"/>
</dbReference>
<dbReference type="FunFam" id="1.10.287.110:FF:000006">
    <property type="entry name" value="Import inner membrane translocase subunit TIM16"/>
    <property type="match status" value="1"/>
</dbReference>
<dbReference type="InterPro" id="IPR036869">
    <property type="entry name" value="J_dom_sf"/>
</dbReference>
<proteinExistence type="inferred from homology"/>
<feature type="non-terminal residue" evidence="10">
    <location>
        <position position="1"/>
    </location>
</feature>
<keyword evidence="6" id="KW-0811">Translocation</keyword>
<keyword evidence="11" id="KW-1185">Reference proteome</keyword>
<dbReference type="EMBL" id="LRGB01014310">
    <property type="protein sequence ID" value="KZR99228.1"/>
    <property type="molecule type" value="Genomic_DNA"/>
</dbReference>
<accession>A0A164GQJ6</accession>
<evidence type="ECO:0000256" key="1">
    <source>
        <dbReference type="ARBA" id="ARBA00004443"/>
    </source>
</evidence>
<reference evidence="10 11" key="1">
    <citation type="submission" date="2016-03" db="EMBL/GenBank/DDBJ databases">
        <title>EvidentialGene: Evidence-directed Construction of Genes on Genomes.</title>
        <authorList>
            <person name="Gilbert D.G."/>
            <person name="Choi J.-H."/>
            <person name="Mockaitis K."/>
            <person name="Colbourne J."/>
            <person name="Pfrender M."/>
        </authorList>
    </citation>
    <scope>NUCLEOTIDE SEQUENCE [LARGE SCALE GENOMIC DNA]</scope>
    <source>
        <strain evidence="10 11">Xinb3</strain>
        <tissue evidence="10">Complete organism</tissue>
    </source>
</reference>
<dbReference type="Proteomes" id="UP000076858">
    <property type="component" value="Unassembled WGS sequence"/>
</dbReference>
<evidence type="ECO:0000313" key="10">
    <source>
        <dbReference type="EMBL" id="KZR99228.1"/>
    </source>
</evidence>
<comment type="caution">
    <text evidence="10">The sequence shown here is derived from an EMBL/GenBank/DDBJ whole genome shotgun (WGS) entry which is preliminary data.</text>
</comment>
<gene>
    <name evidence="10" type="ORF">APZ42_004988</name>
</gene>
<dbReference type="AlphaFoldDB" id="A0A164GQJ6"/>
<evidence type="ECO:0000256" key="6">
    <source>
        <dbReference type="ARBA" id="ARBA00023010"/>
    </source>
</evidence>
<dbReference type="InterPro" id="IPR005341">
    <property type="entry name" value="Tim16"/>
</dbReference>
<dbReference type="Pfam" id="PF03656">
    <property type="entry name" value="Pam16"/>
    <property type="match status" value="1"/>
</dbReference>
<evidence type="ECO:0000256" key="2">
    <source>
        <dbReference type="ARBA" id="ARBA00008817"/>
    </source>
</evidence>
<protein>
    <submittedName>
        <fullName evidence="10">Mitochondrial import inner membrane translocase subunit Tim16</fullName>
    </submittedName>
</protein>
<dbReference type="OrthoDB" id="10262892at2759"/>
<evidence type="ECO:0000256" key="8">
    <source>
        <dbReference type="ARBA" id="ARBA00023136"/>
    </source>
</evidence>
<name>A0A164GQJ6_9CRUS</name>
<organism evidence="10 11">
    <name type="scientific">Daphnia magna</name>
    <dbReference type="NCBI Taxonomy" id="35525"/>
    <lineage>
        <taxon>Eukaryota</taxon>
        <taxon>Metazoa</taxon>
        <taxon>Ecdysozoa</taxon>
        <taxon>Arthropoda</taxon>
        <taxon>Crustacea</taxon>
        <taxon>Branchiopoda</taxon>
        <taxon>Diplostraca</taxon>
        <taxon>Cladocera</taxon>
        <taxon>Anomopoda</taxon>
        <taxon>Daphniidae</taxon>
        <taxon>Daphnia</taxon>
    </lineage>
</organism>
<evidence type="ECO:0000256" key="5">
    <source>
        <dbReference type="ARBA" id="ARBA00022927"/>
    </source>
</evidence>
<comment type="similarity">
    <text evidence="2">Belongs to the TIM16/PAM16 family.</text>
</comment>
<sequence length="104" mass="11635">KQEYQASQEAAKRAGGGRAGASRVEANLKTGMSLEEAKDILNLDKLEPELVKKNFEHLFSVNDKTKGGSFYLQSKVYRAKERLDQEMKLAATQQRSSSEKQNTV</sequence>
<keyword evidence="8" id="KW-0472">Membrane</keyword>
<keyword evidence="3" id="KW-0813">Transport</keyword>
<evidence type="ECO:0000256" key="7">
    <source>
        <dbReference type="ARBA" id="ARBA00023128"/>
    </source>
</evidence>
<feature type="region of interest" description="Disordered" evidence="9">
    <location>
        <begin position="1"/>
        <end position="23"/>
    </location>
</feature>